<dbReference type="RefSeq" id="WP_212012997.1">
    <property type="nucleotide sequence ID" value="NZ_JAAFYZ010000100.1"/>
</dbReference>
<proteinExistence type="predicted"/>
<comment type="caution">
    <text evidence="2">The sequence shown here is derived from an EMBL/GenBank/DDBJ whole genome shotgun (WGS) entry which is preliminary data.</text>
</comment>
<reference evidence="2 3" key="1">
    <citation type="submission" date="2020-02" db="EMBL/GenBank/DDBJ databases">
        <title>Acidophilic actinobacteria isolated from forest soil.</title>
        <authorList>
            <person name="Golinska P."/>
        </authorList>
    </citation>
    <scope>NUCLEOTIDE SEQUENCE [LARGE SCALE GENOMIC DNA]</scope>
    <source>
        <strain evidence="2 3">NL8</strain>
    </source>
</reference>
<dbReference type="InterPro" id="IPR012338">
    <property type="entry name" value="Beta-lactam/transpept-like"/>
</dbReference>
<name>A0ABS5KWF2_9ACTN</name>
<evidence type="ECO:0000259" key="1">
    <source>
        <dbReference type="Pfam" id="PF00144"/>
    </source>
</evidence>
<dbReference type="InterPro" id="IPR001466">
    <property type="entry name" value="Beta-lactam-related"/>
</dbReference>
<dbReference type="PANTHER" id="PTHR43283">
    <property type="entry name" value="BETA-LACTAMASE-RELATED"/>
    <property type="match status" value="1"/>
</dbReference>
<accession>A0ABS5KWF2</accession>
<dbReference type="InterPro" id="IPR050789">
    <property type="entry name" value="Diverse_Enzym_Activities"/>
</dbReference>
<protein>
    <submittedName>
        <fullName evidence="2">Beta-lactamase family protein</fullName>
    </submittedName>
</protein>
<gene>
    <name evidence="2" type="ORF">KGQ19_26230</name>
</gene>
<evidence type="ECO:0000313" key="2">
    <source>
        <dbReference type="EMBL" id="MBS2550373.1"/>
    </source>
</evidence>
<dbReference type="Proteomes" id="UP000730482">
    <property type="component" value="Unassembled WGS sequence"/>
</dbReference>
<dbReference type="PANTHER" id="PTHR43283:SF3">
    <property type="entry name" value="BETA-LACTAMASE FAMILY PROTEIN (AFU_ORTHOLOGUE AFUA_5G07500)"/>
    <property type="match status" value="1"/>
</dbReference>
<organism evidence="2 3">
    <name type="scientific">Catenulispora pinistramenti</name>
    <dbReference type="NCBI Taxonomy" id="2705254"/>
    <lineage>
        <taxon>Bacteria</taxon>
        <taxon>Bacillati</taxon>
        <taxon>Actinomycetota</taxon>
        <taxon>Actinomycetes</taxon>
        <taxon>Catenulisporales</taxon>
        <taxon>Catenulisporaceae</taxon>
        <taxon>Catenulispora</taxon>
    </lineage>
</organism>
<feature type="domain" description="Beta-lactamase-related" evidence="1">
    <location>
        <begin position="11"/>
        <end position="325"/>
    </location>
</feature>
<dbReference type="SUPFAM" id="SSF56601">
    <property type="entry name" value="beta-lactamase/transpeptidase-like"/>
    <property type="match status" value="1"/>
</dbReference>
<evidence type="ECO:0000313" key="3">
    <source>
        <dbReference type="Proteomes" id="UP000730482"/>
    </source>
</evidence>
<keyword evidence="3" id="KW-1185">Reference proteome</keyword>
<dbReference type="EMBL" id="JAAFYZ010000100">
    <property type="protein sequence ID" value="MBS2550373.1"/>
    <property type="molecule type" value="Genomic_DNA"/>
</dbReference>
<dbReference type="Pfam" id="PF00144">
    <property type="entry name" value="Beta-lactamase"/>
    <property type="match status" value="1"/>
</dbReference>
<sequence length="446" mass="47335">MPTFTTRALQDLCDHSREQLGITGAQVAVFSGDGLLQAVSGTANAELGTPVTDDTVFQIGSTTKVYTAALVMQLADAGLVDLDAPVTRYLPDVRLAAGEQWRRITPRQLMSMTSGLDNGPYTDTGRGDDAVARYIDLLADIPLTFAPGSSYGYSNASTNVSGLLIEALTGQCWDEALRDRLLGPAGLVESVSLFEDLPYHRVAVGHVDGVVRPWCFARGCGPAGSSLATTARDLARFGSLFLRRGLAEDATVLLSADAVATMESPQVGVPARVFADSWCVGPYRKVWDGVEVFGHSGTTPNGSSCLLWVPALNVAVATIVNTPHKGYPFADTVFDVVFRDWLGVAKPQRPVPVPGLETDVSAYTGTYDAHGVHYAVTAVAGTLLLDAHSTGSEKIHTELLPIADHRFLPADDAVTSHHTWDIAFTIGADGQATLLHNGAFAARRTA</sequence>
<dbReference type="Gene3D" id="3.40.710.10">
    <property type="entry name" value="DD-peptidase/beta-lactamase superfamily"/>
    <property type="match status" value="1"/>
</dbReference>